<organism evidence="4 5">
    <name type="scientific">Cymbomonas tetramitiformis</name>
    <dbReference type="NCBI Taxonomy" id="36881"/>
    <lineage>
        <taxon>Eukaryota</taxon>
        <taxon>Viridiplantae</taxon>
        <taxon>Chlorophyta</taxon>
        <taxon>Pyramimonadophyceae</taxon>
        <taxon>Pyramimonadales</taxon>
        <taxon>Pyramimonadaceae</taxon>
        <taxon>Cymbomonas</taxon>
    </lineage>
</organism>
<dbReference type="InterPro" id="IPR010619">
    <property type="entry name" value="ThrE-like_N"/>
</dbReference>
<protein>
    <recommendedName>
        <fullName evidence="3">Threonine/serine exporter-like N-terminal domain-containing protein</fullName>
    </recommendedName>
</protein>
<feature type="domain" description="Threonine/serine exporter-like N-terminal" evidence="3">
    <location>
        <begin position="115"/>
        <end position="352"/>
    </location>
</feature>
<name>A0AAE0GNW8_9CHLO</name>
<evidence type="ECO:0000256" key="1">
    <source>
        <dbReference type="ARBA" id="ARBA00034125"/>
    </source>
</evidence>
<evidence type="ECO:0000313" key="5">
    <source>
        <dbReference type="Proteomes" id="UP001190700"/>
    </source>
</evidence>
<dbReference type="Proteomes" id="UP001190700">
    <property type="component" value="Unassembled WGS sequence"/>
</dbReference>
<proteinExistence type="inferred from homology"/>
<feature type="transmembrane region" description="Helical" evidence="2">
    <location>
        <begin position="458"/>
        <end position="476"/>
    </location>
</feature>
<evidence type="ECO:0000259" key="3">
    <source>
        <dbReference type="Pfam" id="PF06738"/>
    </source>
</evidence>
<gene>
    <name evidence="4" type="ORF">CYMTET_10580</name>
</gene>
<keyword evidence="2" id="KW-0472">Membrane</keyword>
<dbReference type="Pfam" id="PF06738">
    <property type="entry name" value="ThrE"/>
    <property type="match status" value="1"/>
</dbReference>
<dbReference type="PANTHER" id="PTHR31082">
    <property type="entry name" value="PHEROMONE-REGULATED MEMBRANE PROTEIN 10"/>
    <property type="match status" value="1"/>
</dbReference>
<evidence type="ECO:0000256" key="2">
    <source>
        <dbReference type="SAM" id="Phobius"/>
    </source>
</evidence>
<dbReference type="InterPro" id="IPR051361">
    <property type="entry name" value="ThrE/Ser_Exporter"/>
</dbReference>
<keyword evidence="2" id="KW-0812">Transmembrane</keyword>
<evidence type="ECO:0000313" key="4">
    <source>
        <dbReference type="EMBL" id="KAK3281639.1"/>
    </source>
</evidence>
<dbReference type="EMBL" id="LGRX02003770">
    <property type="protein sequence ID" value="KAK3281639.1"/>
    <property type="molecule type" value="Genomic_DNA"/>
</dbReference>
<dbReference type="GO" id="GO:0022857">
    <property type="term" value="F:transmembrane transporter activity"/>
    <property type="evidence" value="ECO:0007669"/>
    <property type="project" value="InterPro"/>
</dbReference>
<keyword evidence="5" id="KW-1185">Reference proteome</keyword>
<keyword evidence="2" id="KW-1133">Transmembrane helix</keyword>
<feature type="transmembrane region" description="Helical" evidence="2">
    <location>
        <begin position="339"/>
        <end position="357"/>
    </location>
</feature>
<feature type="transmembrane region" description="Helical" evidence="2">
    <location>
        <begin position="240"/>
        <end position="260"/>
    </location>
</feature>
<accession>A0AAE0GNW8</accession>
<feature type="transmembrane region" description="Helical" evidence="2">
    <location>
        <begin position="377"/>
        <end position="398"/>
    </location>
</feature>
<reference evidence="4 5" key="1">
    <citation type="journal article" date="2015" name="Genome Biol. Evol.">
        <title>Comparative Genomics of a Bacterivorous Green Alga Reveals Evolutionary Causalities and Consequences of Phago-Mixotrophic Mode of Nutrition.</title>
        <authorList>
            <person name="Burns J.A."/>
            <person name="Paasch A."/>
            <person name="Narechania A."/>
            <person name="Kim E."/>
        </authorList>
    </citation>
    <scope>NUCLEOTIDE SEQUENCE [LARGE SCALE GENOMIC DNA]</scope>
    <source>
        <strain evidence="4 5">PLY_AMNH</strain>
    </source>
</reference>
<feature type="transmembrane region" description="Helical" evidence="2">
    <location>
        <begin position="405"/>
        <end position="422"/>
    </location>
</feature>
<dbReference type="PANTHER" id="PTHR31082:SF4">
    <property type="entry name" value="PHEROMONE-REGULATED MEMBRANE PROTEIN 10"/>
    <property type="match status" value="1"/>
</dbReference>
<dbReference type="AlphaFoldDB" id="A0AAE0GNW8"/>
<comment type="similarity">
    <text evidence="1">Belongs to the ThrE exporter (TC 2.A.79) family.</text>
</comment>
<comment type="caution">
    <text evidence="4">The sequence shown here is derived from an EMBL/GenBank/DDBJ whole genome shotgun (WGS) entry which is preliminary data.</text>
</comment>
<sequence>MAEVETDHSSPLLPPDLENQQNDLEDECEEPYVPWWRDLRAALGIDWRVSSGFMDAIVDQGTLQCEEGRKKMTRIYRDTKSIGPYEPLTEGDIRKLYTGSGVVALSERQLDGIIVVLKLALSLSAAGMSTAEIECLTTGVAESLNLPKRKIQVTMRHVQASFGYIQHFLSTTHSKVLHKLGDLHTIASAVQLADQPDLMKTLALIEIVNARPSPFGWAVENLGYHGFGAFATIAIFRGNWYDFTGVVIVSVAVRLTMFICSFHRALNYLSDIIVPIVIGALTPVVTKYVLCVDNCHNGTIFTAILLIDLPGSELLFAARELKKGNIVGAPRMINAIVTIMYMAMSITLGWQISAYFINNIHHSKPWVVDIDSCAPMTGWWMANAVMMVPLELCFFTVLGIRIRNMFAPGLAVIATMCMNAVWQRHFPDEESYIANAIVTFVGTNLGCGFEYMTGGSHVQILLPIIVILAPGAGALVKVMHQINGDGTNDAWFDLLMQGVSFALGQTLAAELWGPALHTKAAVRVDKTAKDLSSKQTVQKVSSIWLRKARFGYISSA</sequence>